<name>A0A9P7Y9Z0_9HELO</name>
<feature type="compositionally biased region" description="Low complexity" evidence="1">
    <location>
        <begin position="221"/>
        <end position="234"/>
    </location>
</feature>
<dbReference type="Proteomes" id="UP000824998">
    <property type="component" value="Unassembled WGS sequence"/>
</dbReference>
<feature type="signal peptide" evidence="2">
    <location>
        <begin position="1"/>
        <end position="20"/>
    </location>
</feature>
<feature type="compositionally biased region" description="Basic and acidic residues" evidence="1">
    <location>
        <begin position="190"/>
        <end position="211"/>
    </location>
</feature>
<feature type="compositionally biased region" description="Basic residues" evidence="1">
    <location>
        <begin position="180"/>
        <end position="189"/>
    </location>
</feature>
<dbReference type="EMBL" id="MU251733">
    <property type="protein sequence ID" value="KAG9229776.1"/>
    <property type="molecule type" value="Genomic_DNA"/>
</dbReference>
<feature type="region of interest" description="Disordered" evidence="1">
    <location>
        <begin position="610"/>
        <end position="672"/>
    </location>
</feature>
<feature type="compositionally biased region" description="Basic and acidic residues" evidence="1">
    <location>
        <begin position="610"/>
        <end position="629"/>
    </location>
</feature>
<sequence>MKTISIVTALVGLRAVGIYALVCNTDNPLGDITGADIASTLQNGENGPVMDVCRNMSKDIKSGPIRYDAGPLSFQISRTGSDAYASGYCNAALTSIISQCVVIENVWGGSVETEGLSFEVLAGGNEGNWLEVRGEKNGRAPGKKIGKPKKPTTKTKTKKLKTTSSGKKPKSTKSTSLKSTKSKSPKSTKSKKEAKSTKTQKDKSTKSDKQIKSTKTKQPKSTKTTKSSKCTQTGKGKKGTTDKGKRADKGADDGSCSTSKLDCKEAYARAVKQQEEEDESRGIEGIETSTLIGRDFSVGGMSGMAYHEVSKRGDIQKRTEKEGIVCDIAWKANNYPSKKHLATEKTDYYGWSDPTDCDIYEWKGPFSEAERKAFRDKAKPPKKNGKGKEKRVETKAKVKVQYDLEHILEFQSITGFFHWIDRTKMEGNRFPDPHGGEEKVNFCKYFKGTWDLNPFRDPKDKTKATILKGQKIPLDGVEKTPMDHIVDVYPSTDQFENEFVYLERTINQGAKANAFSPAKGDTVYSKSTTTNNIEKDPTVQIIRLKALLGLRKYIRTKVISDNFNKQQKRIGEVLGKLDSELEKHPKVFNSKQEEKAEEVRVRIAKDRKVENARKKAANKKTDEEKKMVADDETNAAEPDSVSGDKPTKRAEDDKSGSNSGGNDDNNDDSGVTTLTPWKKLGLEALWGEWMDLRFEIAENRLKLEMDEGIKRLHKKWDTDAKIKEGINKLEMEWKKEKTPWTIPWAKHQKVVVPPIDDKAEDTEENPTENSEPPVE</sequence>
<reference evidence="3" key="1">
    <citation type="journal article" date="2021" name="IMA Fungus">
        <title>Genomic characterization of three marine fungi, including Emericellopsis atlantica sp. nov. with signatures of a generalist lifestyle and marine biomass degradation.</title>
        <authorList>
            <person name="Hagestad O.C."/>
            <person name="Hou L."/>
            <person name="Andersen J.H."/>
            <person name="Hansen E.H."/>
            <person name="Altermark B."/>
            <person name="Li C."/>
            <person name="Kuhnert E."/>
            <person name="Cox R.J."/>
            <person name="Crous P.W."/>
            <person name="Spatafora J.W."/>
            <person name="Lail K."/>
            <person name="Amirebrahimi M."/>
            <person name="Lipzen A."/>
            <person name="Pangilinan J."/>
            <person name="Andreopoulos W."/>
            <person name="Hayes R.D."/>
            <person name="Ng V."/>
            <person name="Grigoriev I.V."/>
            <person name="Jackson S.A."/>
            <person name="Sutton T.D.S."/>
            <person name="Dobson A.D.W."/>
            <person name="Rama T."/>
        </authorList>
    </citation>
    <scope>NUCLEOTIDE SEQUENCE</scope>
    <source>
        <strain evidence="3">TRa018bII</strain>
    </source>
</reference>
<proteinExistence type="predicted"/>
<feature type="compositionally biased region" description="Basic residues" evidence="1">
    <location>
        <begin position="141"/>
        <end position="171"/>
    </location>
</feature>
<gene>
    <name evidence="3" type="ORF">BJ875DRAFT_488613</name>
</gene>
<evidence type="ECO:0000313" key="4">
    <source>
        <dbReference type="Proteomes" id="UP000824998"/>
    </source>
</evidence>
<evidence type="ECO:0008006" key="5">
    <source>
        <dbReference type="Google" id="ProtNLM"/>
    </source>
</evidence>
<feature type="chain" id="PRO_5040280428" description="Enterotoxin" evidence="2">
    <location>
        <begin position="21"/>
        <end position="775"/>
    </location>
</feature>
<keyword evidence="4" id="KW-1185">Reference proteome</keyword>
<feature type="region of interest" description="Disordered" evidence="1">
    <location>
        <begin position="131"/>
        <end position="259"/>
    </location>
</feature>
<feature type="region of interest" description="Disordered" evidence="1">
    <location>
        <begin position="268"/>
        <end position="287"/>
    </location>
</feature>
<evidence type="ECO:0000313" key="3">
    <source>
        <dbReference type="EMBL" id="KAG9229776.1"/>
    </source>
</evidence>
<feature type="compositionally biased region" description="Basic and acidic residues" evidence="1">
    <location>
        <begin position="239"/>
        <end position="252"/>
    </location>
</feature>
<organism evidence="3 4">
    <name type="scientific">Amylocarpus encephaloides</name>
    <dbReference type="NCBI Taxonomy" id="45428"/>
    <lineage>
        <taxon>Eukaryota</taxon>
        <taxon>Fungi</taxon>
        <taxon>Dikarya</taxon>
        <taxon>Ascomycota</taxon>
        <taxon>Pezizomycotina</taxon>
        <taxon>Leotiomycetes</taxon>
        <taxon>Helotiales</taxon>
        <taxon>Helotiales incertae sedis</taxon>
        <taxon>Amylocarpus</taxon>
    </lineage>
</organism>
<dbReference type="AlphaFoldDB" id="A0A9P7Y9Z0"/>
<feature type="region of interest" description="Disordered" evidence="1">
    <location>
        <begin position="371"/>
        <end position="392"/>
    </location>
</feature>
<dbReference type="OrthoDB" id="73875at2759"/>
<keyword evidence="2" id="KW-0732">Signal</keyword>
<comment type="caution">
    <text evidence="3">The sequence shown here is derived from an EMBL/GenBank/DDBJ whole genome shotgun (WGS) entry which is preliminary data.</text>
</comment>
<evidence type="ECO:0000256" key="2">
    <source>
        <dbReference type="SAM" id="SignalP"/>
    </source>
</evidence>
<evidence type="ECO:0000256" key="1">
    <source>
        <dbReference type="SAM" id="MobiDB-lite"/>
    </source>
</evidence>
<accession>A0A9P7Y9Z0</accession>
<protein>
    <recommendedName>
        <fullName evidence="5">Enterotoxin</fullName>
    </recommendedName>
</protein>
<feature type="region of interest" description="Disordered" evidence="1">
    <location>
        <begin position="751"/>
        <end position="775"/>
    </location>
</feature>
<feature type="compositionally biased region" description="Basic and acidic residues" evidence="1">
    <location>
        <begin position="645"/>
        <end position="655"/>
    </location>
</feature>